<comment type="caution">
    <text evidence="3">The sequence shown here is derived from an EMBL/GenBank/DDBJ whole genome shotgun (WGS) entry which is preliminary data.</text>
</comment>
<dbReference type="InterPro" id="IPR050515">
    <property type="entry name" value="Beta-lactam/transpept"/>
</dbReference>
<evidence type="ECO:0000313" key="4">
    <source>
        <dbReference type="Proteomes" id="UP000317638"/>
    </source>
</evidence>
<evidence type="ECO:0000259" key="1">
    <source>
        <dbReference type="Pfam" id="PF00905"/>
    </source>
</evidence>
<dbReference type="PANTHER" id="PTHR30627:SF24">
    <property type="entry name" value="PENICILLIN-BINDING PROTEIN 4B"/>
    <property type="match status" value="1"/>
</dbReference>
<dbReference type="InterPro" id="IPR054120">
    <property type="entry name" value="PBPA_dimer"/>
</dbReference>
<protein>
    <submittedName>
        <fullName evidence="3">Penicillin-binding protein 2</fullName>
    </submittedName>
</protein>
<dbReference type="SUPFAM" id="SSF56601">
    <property type="entry name" value="beta-lactamase/transpeptidase-like"/>
    <property type="match status" value="1"/>
</dbReference>
<dbReference type="EMBL" id="VKKG01000004">
    <property type="protein sequence ID" value="TRY17738.1"/>
    <property type="molecule type" value="Genomic_DNA"/>
</dbReference>
<dbReference type="GO" id="GO:0071555">
    <property type="term" value="P:cell wall organization"/>
    <property type="evidence" value="ECO:0007669"/>
    <property type="project" value="TreeGrafter"/>
</dbReference>
<dbReference type="InterPro" id="IPR001460">
    <property type="entry name" value="PCN-bd_Tpept"/>
</dbReference>
<name>A0A553JZ47_9ACTN</name>
<evidence type="ECO:0000313" key="3">
    <source>
        <dbReference type="EMBL" id="TRY17738.1"/>
    </source>
</evidence>
<dbReference type="Gene3D" id="3.90.1310.10">
    <property type="entry name" value="Penicillin-binding protein 2a (Domain 2)"/>
    <property type="match status" value="1"/>
</dbReference>
<dbReference type="AlphaFoldDB" id="A0A553JZ47"/>
<dbReference type="InterPro" id="IPR012338">
    <property type="entry name" value="Beta-lactam/transpept-like"/>
</dbReference>
<dbReference type="GO" id="GO:0071972">
    <property type="term" value="F:peptidoglycan L,D-transpeptidase activity"/>
    <property type="evidence" value="ECO:0007669"/>
    <property type="project" value="TreeGrafter"/>
</dbReference>
<sequence>MNGPLRKVSMFVALMMAALLLNMTWIAVVESEDLNAHSRNRRVRDAEFAQNRGAILVGNLPIAITNRSEGMTFRWAREYPEPELWSSVTGWYSYDYGRSNLEQYYNEELSGTGSVQAFQRILDILAGRTPQGANISTTLDAGAQAAAVRALGDQQGAAIAVDYTTGEVLALVSTPTYDPNRLSSLELSSARDSWDALLNAPDEPLKNRAVREVYPPGSTFKLVTAAAALESGWTKDSVLAAPQSLPLPNSNSTMGNSTNCGGTEVTLEQALNTSCNTAFGSLGMEVGDDGLREMARAFGFDSDLGLDLPSAQSRFPDELDEAQTALSSIGQYDVAASPLQMLMVTAAIANDGTMMRPHLVKEVTSRDLRVLESVTPTELTRPISQSTARQLQEMMVTTVTDGTGSPARMDGMTIGGKTGTAESSPDRPNYAWFVGYAEEPTVAVVAFVQSTDVRPDDISGGRVAAPIFTAIMEALR</sequence>
<dbReference type="GO" id="GO:0008658">
    <property type="term" value="F:penicillin binding"/>
    <property type="evidence" value="ECO:0007669"/>
    <property type="project" value="InterPro"/>
</dbReference>
<feature type="domain" description="Penicillin-binding protein transpeptidase" evidence="1">
    <location>
        <begin position="156"/>
        <end position="473"/>
    </location>
</feature>
<keyword evidence="4" id="KW-1185">Reference proteome</keyword>
<dbReference type="InterPro" id="IPR036138">
    <property type="entry name" value="PBP_dimer_sf"/>
</dbReference>
<feature type="domain" description="Penicillin binding protein A dimerisation" evidence="2">
    <location>
        <begin position="52"/>
        <end position="135"/>
    </location>
</feature>
<dbReference type="Proteomes" id="UP000317638">
    <property type="component" value="Unassembled WGS sequence"/>
</dbReference>
<dbReference type="Pfam" id="PF21922">
    <property type="entry name" value="PBP_dimer_2"/>
    <property type="match status" value="1"/>
</dbReference>
<dbReference type="GO" id="GO:0005886">
    <property type="term" value="C:plasma membrane"/>
    <property type="evidence" value="ECO:0007669"/>
    <property type="project" value="TreeGrafter"/>
</dbReference>
<dbReference type="SUPFAM" id="SSF56519">
    <property type="entry name" value="Penicillin binding protein dimerisation domain"/>
    <property type="match status" value="1"/>
</dbReference>
<evidence type="ECO:0000259" key="2">
    <source>
        <dbReference type="Pfam" id="PF21922"/>
    </source>
</evidence>
<dbReference type="Pfam" id="PF00905">
    <property type="entry name" value="Transpeptidase"/>
    <property type="match status" value="1"/>
</dbReference>
<dbReference type="PANTHER" id="PTHR30627">
    <property type="entry name" value="PEPTIDOGLYCAN D,D-TRANSPEPTIDASE"/>
    <property type="match status" value="1"/>
</dbReference>
<dbReference type="Gene3D" id="3.40.710.10">
    <property type="entry name" value="DD-peptidase/beta-lactamase superfamily"/>
    <property type="match status" value="1"/>
</dbReference>
<dbReference type="RefSeq" id="WP_143938478.1">
    <property type="nucleotide sequence ID" value="NZ_VKKG01000004.1"/>
</dbReference>
<organism evidence="3 4">
    <name type="scientific">Tessaracoccus rhinocerotis</name>
    <dbReference type="NCBI Taxonomy" id="1689449"/>
    <lineage>
        <taxon>Bacteria</taxon>
        <taxon>Bacillati</taxon>
        <taxon>Actinomycetota</taxon>
        <taxon>Actinomycetes</taxon>
        <taxon>Propionibacteriales</taxon>
        <taxon>Propionibacteriaceae</taxon>
        <taxon>Tessaracoccus</taxon>
    </lineage>
</organism>
<proteinExistence type="predicted"/>
<gene>
    <name evidence="3" type="ORF">FOJ82_10700</name>
</gene>
<dbReference type="OrthoDB" id="9766847at2"/>
<accession>A0A553JZ47</accession>
<reference evidence="3 4" key="1">
    <citation type="submission" date="2019-07" db="EMBL/GenBank/DDBJ databases">
        <authorList>
            <person name="Zhou L.-Y."/>
        </authorList>
    </citation>
    <scope>NUCLEOTIDE SEQUENCE [LARGE SCALE GENOMIC DNA]</scope>
    <source>
        <strain evidence="3 4">YIM 101269</strain>
    </source>
</reference>